<sequence>MTDSTPLRHAGLRLGPLQRLSIRSVRAAGRKGLIVDSGQRRYNPSGRRAIVWLAREVYRVPLKRCCPSAMVAD</sequence>
<dbReference type="OrthoDB" id="7478375at2"/>
<comment type="caution">
    <text evidence="1">The sequence shown here is derived from an EMBL/GenBank/DDBJ whole genome shotgun (WGS) entry which is preliminary data.</text>
</comment>
<gene>
    <name evidence="1" type="ORF">GRI36_01590</name>
</gene>
<reference evidence="1 2" key="1">
    <citation type="submission" date="2019-12" db="EMBL/GenBank/DDBJ databases">
        <title>Genomic-based taxomic classification of the family Erythrobacteraceae.</title>
        <authorList>
            <person name="Xu L."/>
        </authorList>
    </citation>
    <scope>NUCLEOTIDE SEQUENCE [LARGE SCALE GENOMIC DNA]</scope>
    <source>
        <strain evidence="1 2">JCM 17802</strain>
    </source>
</reference>
<dbReference type="AlphaFoldDB" id="A0A6I4SK57"/>
<dbReference type="Proteomes" id="UP000468943">
    <property type="component" value="Unassembled WGS sequence"/>
</dbReference>
<name>A0A6I4SK57_9SPHN</name>
<organism evidence="1 2">
    <name type="scientific">Pontixanthobacter gangjinensis</name>
    <dbReference type="NCBI Taxonomy" id="1028742"/>
    <lineage>
        <taxon>Bacteria</taxon>
        <taxon>Pseudomonadati</taxon>
        <taxon>Pseudomonadota</taxon>
        <taxon>Alphaproteobacteria</taxon>
        <taxon>Sphingomonadales</taxon>
        <taxon>Erythrobacteraceae</taxon>
        <taxon>Pontixanthobacter</taxon>
    </lineage>
</organism>
<protein>
    <submittedName>
        <fullName evidence="1">Uncharacterized protein</fullName>
    </submittedName>
</protein>
<dbReference type="RefSeq" id="WP_160596875.1">
    <property type="nucleotide sequence ID" value="NZ_WTYS01000001.1"/>
</dbReference>
<proteinExistence type="predicted"/>
<evidence type="ECO:0000313" key="2">
    <source>
        <dbReference type="Proteomes" id="UP000468943"/>
    </source>
</evidence>
<dbReference type="EMBL" id="WTYS01000001">
    <property type="protein sequence ID" value="MXO55566.1"/>
    <property type="molecule type" value="Genomic_DNA"/>
</dbReference>
<keyword evidence="2" id="KW-1185">Reference proteome</keyword>
<evidence type="ECO:0000313" key="1">
    <source>
        <dbReference type="EMBL" id="MXO55566.1"/>
    </source>
</evidence>
<accession>A0A6I4SK57</accession>